<dbReference type="GO" id="GO:0008865">
    <property type="term" value="F:fructokinase activity"/>
    <property type="evidence" value="ECO:0007669"/>
    <property type="project" value="UniProtKB-EC"/>
</dbReference>
<dbReference type="AlphaFoldDB" id="A0A4Y8ZSH1"/>
<dbReference type="InterPro" id="IPR051804">
    <property type="entry name" value="Carb_Metab_Reg_Kinase/Isom"/>
</dbReference>
<comment type="caution">
    <text evidence="7">The sequence shown here is derived from an EMBL/GenBank/DDBJ whole genome shotgun (WGS) entry which is preliminary data.</text>
</comment>
<evidence type="ECO:0000256" key="4">
    <source>
        <dbReference type="ARBA" id="ARBA00022842"/>
    </source>
</evidence>
<evidence type="ECO:0000256" key="6">
    <source>
        <dbReference type="ARBA" id="ARBA00048451"/>
    </source>
</evidence>
<evidence type="ECO:0000313" key="8">
    <source>
        <dbReference type="Proteomes" id="UP000298213"/>
    </source>
</evidence>
<evidence type="ECO:0000313" key="7">
    <source>
        <dbReference type="EMBL" id="TFI58961.1"/>
    </source>
</evidence>
<proteinExistence type="predicted"/>
<dbReference type="InterPro" id="IPR000600">
    <property type="entry name" value="ROK"/>
</dbReference>
<evidence type="ECO:0000256" key="1">
    <source>
        <dbReference type="ARBA" id="ARBA00001946"/>
    </source>
</evidence>
<gene>
    <name evidence="7" type="ORF">E2493_06805</name>
</gene>
<evidence type="ECO:0000256" key="5">
    <source>
        <dbReference type="ARBA" id="ARBA00038887"/>
    </source>
</evidence>
<accession>A0A4Y8ZSH1</accession>
<dbReference type="GO" id="GO:0046872">
    <property type="term" value="F:metal ion binding"/>
    <property type="evidence" value="ECO:0007669"/>
    <property type="project" value="UniProtKB-KW"/>
</dbReference>
<evidence type="ECO:0000256" key="2">
    <source>
        <dbReference type="ARBA" id="ARBA00022723"/>
    </source>
</evidence>
<name>A0A4Y8ZSH1_9SPHN</name>
<dbReference type="Proteomes" id="UP000298213">
    <property type="component" value="Unassembled WGS sequence"/>
</dbReference>
<keyword evidence="2" id="KW-0479">Metal-binding</keyword>
<dbReference type="EMBL" id="SPDV01000010">
    <property type="protein sequence ID" value="TFI58961.1"/>
    <property type="molecule type" value="Genomic_DNA"/>
</dbReference>
<dbReference type="EC" id="2.7.1.4" evidence="5"/>
<dbReference type="RefSeq" id="WP_135085050.1">
    <property type="nucleotide sequence ID" value="NZ_SPDV01000010.1"/>
</dbReference>
<keyword evidence="3" id="KW-0862">Zinc</keyword>
<organism evidence="7 8">
    <name type="scientific">Sphingomonas parva</name>
    <dbReference type="NCBI Taxonomy" id="2555898"/>
    <lineage>
        <taxon>Bacteria</taxon>
        <taxon>Pseudomonadati</taxon>
        <taxon>Pseudomonadota</taxon>
        <taxon>Alphaproteobacteria</taxon>
        <taxon>Sphingomonadales</taxon>
        <taxon>Sphingomonadaceae</taxon>
        <taxon>Sphingomonas</taxon>
    </lineage>
</organism>
<keyword evidence="8" id="KW-1185">Reference proteome</keyword>
<dbReference type="OrthoDB" id="9783435at2"/>
<dbReference type="PANTHER" id="PTHR42742:SF3">
    <property type="entry name" value="FRUCTOKINASE"/>
    <property type="match status" value="1"/>
</dbReference>
<dbReference type="InterPro" id="IPR043129">
    <property type="entry name" value="ATPase_NBD"/>
</dbReference>
<dbReference type="Pfam" id="PF00480">
    <property type="entry name" value="ROK"/>
    <property type="match status" value="1"/>
</dbReference>
<comment type="catalytic activity">
    <reaction evidence="6">
        <text>D-fructose + ATP = D-fructose 6-phosphate + ADP + H(+)</text>
        <dbReference type="Rhea" id="RHEA:16125"/>
        <dbReference type="ChEBI" id="CHEBI:15378"/>
        <dbReference type="ChEBI" id="CHEBI:30616"/>
        <dbReference type="ChEBI" id="CHEBI:37721"/>
        <dbReference type="ChEBI" id="CHEBI:61527"/>
        <dbReference type="ChEBI" id="CHEBI:456216"/>
        <dbReference type="EC" id="2.7.1.4"/>
    </reaction>
</comment>
<dbReference type="PANTHER" id="PTHR42742">
    <property type="entry name" value="TRANSCRIPTIONAL REPRESSOR MPRA"/>
    <property type="match status" value="1"/>
</dbReference>
<reference evidence="7 8" key="1">
    <citation type="submission" date="2019-03" db="EMBL/GenBank/DDBJ databases">
        <title>Genome sequence of Sphingomonas sp. 17J27-24.</title>
        <authorList>
            <person name="Kim M."/>
            <person name="Maeng S."/>
            <person name="Sathiyaraj S."/>
        </authorList>
    </citation>
    <scope>NUCLEOTIDE SEQUENCE [LARGE SCALE GENOMIC DNA]</scope>
    <source>
        <strain evidence="7 8">17J27-24</strain>
    </source>
</reference>
<dbReference type="CDD" id="cd24067">
    <property type="entry name" value="ASKHA_NBD_ROK_BsFRK-like"/>
    <property type="match status" value="1"/>
</dbReference>
<dbReference type="Gene3D" id="3.30.420.40">
    <property type="match status" value="2"/>
</dbReference>
<comment type="cofactor">
    <cofactor evidence="1">
        <name>Mg(2+)</name>
        <dbReference type="ChEBI" id="CHEBI:18420"/>
    </cofactor>
</comment>
<sequence length="292" mass="30279">MRRFAGIELGGTKCVATLAEGPETVLDRRTVPTAGPEETLAALEAILAGWWADAPFVSLGIASFGPVDLDPASPTWGHVTSSPKPGWQRIDVAPRLARPFGVPTAFDTDVNGAARAEMTWGAGRGMRDFAYVTVGTGVGVGLIANGEPMRGFQHCELGHVRIARLPGDDWEGACPYHGPCVEGLVAGGSIKKRLGLDDASALPADHPVWDSVAHALAQLCHTIVCAAAPRRIVIGGGVVSGQKHLLPRIEPLLRESIAGYMSIPEDAPYVTAPGLGDDAGPLGPIALALGAA</sequence>
<keyword evidence="4" id="KW-0460">Magnesium</keyword>
<protein>
    <recommendedName>
        <fullName evidence="5">fructokinase</fullName>
        <ecNumber evidence="5">2.7.1.4</ecNumber>
    </recommendedName>
</protein>
<dbReference type="SUPFAM" id="SSF53067">
    <property type="entry name" value="Actin-like ATPase domain"/>
    <property type="match status" value="1"/>
</dbReference>
<evidence type="ECO:0000256" key="3">
    <source>
        <dbReference type="ARBA" id="ARBA00022833"/>
    </source>
</evidence>